<dbReference type="HOGENOM" id="CLU_2784370_0_0_14"/>
<protein>
    <submittedName>
        <fullName evidence="1">Uncharacterized protein</fullName>
    </submittedName>
</protein>
<keyword evidence="2" id="KW-1185">Reference proteome</keyword>
<dbReference type="EMBL" id="LK028559">
    <property type="protein sequence ID" value="CDR30194.1"/>
    <property type="molecule type" value="Genomic_DNA"/>
</dbReference>
<accession>A0A061A9Z6</accession>
<proteinExistence type="predicted"/>
<dbReference type="AlphaFoldDB" id="A0A061A9Z6"/>
<organism evidence="1 2">
    <name type="scientific">Acholeplasma oculi</name>
    <dbReference type="NCBI Taxonomy" id="35623"/>
    <lineage>
        <taxon>Bacteria</taxon>
        <taxon>Bacillati</taxon>
        <taxon>Mycoplasmatota</taxon>
        <taxon>Mollicutes</taxon>
        <taxon>Acholeplasmatales</taxon>
        <taxon>Acholeplasmataceae</taxon>
        <taxon>Acholeplasma</taxon>
    </lineage>
</organism>
<name>A0A061A9Z6_9MOLU</name>
<reference evidence="2" key="1">
    <citation type="submission" date="2014-05" db="EMBL/GenBank/DDBJ databases">
        <authorList>
            <person name="Kube M."/>
        </authorList>
    </citation>
    <scope>NUCLEOTIDE SEQUENCE [LARGE SCALE GENOMIC DNA]</scope>
</reference>
<dbReference type="Proteomes" id="UP000032434">
    <property type="component" value="Chromosome 1"/>
</dbReference>
<dbReference type="RefSeq" id="WP_045748783.1">
    <property type="nucleotide sequence ID" value="NZ_FUZK01000001.1"/>
</dbReference>
<dbReference type="InParanoid" id="A0A061A9Z6"/>
<evidence type="ECO:0000313" key="1">
    <source>
        <dbReference type="EMBL" id="CDR30194.1"/>
    </source>
</evidence>
<dbReference type="PATRIC" id="fig|35623.3.peg.121"/>
<sequence length="68" mass="8072">MNYDVEMLMPIVVQIVKRTFTNDFIIGKLKYCRQTVSAIQNNKYSIKQAKYYIDVFLPILIKLELIKL</sequence>
<dbReference type="STRING" id="35623.Aocu_01210"/>
<evidence type="ECO:0000313" key="2">
    <source>
        <dbReference type="Proteomes" id="UP000032434"/>
    </source>
</evidence>
<dbReference type="KEGG" id="aoc:Aocu_01210"/>
<gene>
    <name evidence="1" type="ORF">Aocu_01210</name>
</gene>